<dbReference type="AlphaFoldDB" id="A0AAE0EAT4"/>
<sequence>MNLQEQQEISPSLSVLSRLDRLNNLVQLLEEIHSSSGVIRRMKKENEFMTLSSALEEDPHEAHLIERLTLIDNQVLQEKMIFIVIFGGLDLFFYPVKLGDGSRKHIRVKFIQIPEKIEDKSDFEQQGALVIQESIGW</sequence>
<gene>
    <name evidence="1" type="ORF">Dsin_008299</name>
</gene>
<name>A0AAE0EAT4_9ROSI</name>
<protein>
    <submittedName>
        <fullName evidence="1">Uncharacterized protein</fullName>
    </submittedName>
</protein>
<proteinExistence type="predicted"/>
<dbReference type="EMBL" id="JANJYJ010000003">
    <property type="protein sequence ID" value="KAK3221274.1"/>
    <property type="molecule type" value="Genomic_DNA"/>
</dbReference>
<dbReference type="Proteomes" id="UP001281410">
    <property type="component" value="Unassembled WGS sequence"/>
</dbReference>
<comment type="caution">
    <text evidence="1">The sequence shown here is derived from an EMBL/GenBank/DDBJ whole genome shotgun (WGS) entry which is preliminary data.</text>
</comment>
<evidence type="ECO:0000313" key="2">
    <source>
        <dbReference type="Proteomes" id="UP001281410"/>
    </source>
</evidence>
<organism evidence="1 2">
    <name type="scientific">Dipteronia sinensis</name>
    <dbReference type="NCBI Taxonomy" id="43782"/>
    <lineage>
        <taxon>Eukaryota</taxon>
        <taxon>Viridiplantae</taxon>
        <taxon>Streptophyta</taxon>
        <taxon>Embryophyta</taxon>
        <taxon>Tracheophyta</taxon>
        <taxon>Spermatophyta</taxon>
        <taxon>Magnoliopsida</taxon>
        <taxon>eudicotyledons</taxon>
        <taxon>Gunneridae</taxon>
        <taxon>Pentapetalae</taxon>
        <taxon>rosids</taxon>
        <taxon>malvids</taxon>
        <taxon>Sapindales</taxon>
        <taxon>Sapindaceae</taxon>
        <taxon>Hippocastanoideae</taxon>
        <taxon>Acereae</taxon>
        <taxon>Dipteronia</taxon>
    </lineage>
</organism>
<reference evidence="1" key="1">
    <citation type="journal article" date="2023" name="Plant J.">
        <title>Genome sequences and population genomics provide insights into the demographic history, inbreeding, and mutation load of two 'living fossil' tree species of Dipteronia.</title>
        <authorList>
            <person name="Feng Y."/>
            <person name="Comes H.P."/>
            <person name="Chen J."/>
            <person name="Zhu S."/>
            <person name="Lu R."/>
            <person name="Zhang X."/>
            <person name="Li P."/>
            <person name="Qiu J."/>
            <person name="Olsen K.M."/>
            <person name="Qiu Y."/>
        </authorList>
    </citation>
    <scope>NUCLEOTIDE SEQUENCE</scope>
    <source>
        <strain evidence="1">NBL</strain>
    </source>
</reference>
<keyword evidence="2" id="KW-1185">Reference proteome</keyword>
<evidence type="ECO:0000313" key="1">
    <source>
        <dbReference type="EMBL" id="KAK3221274.1"/>
    </source>
</evidence>
<accession>A0AAE0EAT4</accession>